<dbReference type="EMBL" id="MU276895">
    <property type="protein sequence ID" value="KAI0037513.1"/>
    <property type="molecule type" value="Genomic_DNA"/>
</dbReference>
<accession>A0ACB8R0C2</accession>
<protein>
    <submittedName>
        <fullName evidence="1">Uncharacterized protein</fullName>
    </submittedName>
</protein>
<keyword evidence="2" id="KW-1185">Reference proteome</keyword>
<name>A0ACB8R0C2_9AGAM</name>
<evidence type="ECO:0000313" key="1">
    <source>
        <dbReference type="EMBL" id="KAI0037513.1"/>
    </source>
</evidence>
<sequence>MDDAQLWSHIDVRNGEQCAVKFFERSQAAPIDFIGGSRVGPDVATLLVKHQGRLRSLELEFPPGDQTLFQQLTGPADLLESLTIRGPGCEPDLAKLRVRSWPEGFLSCGTRLLRSVTCEADALWPKFVPAASQVVSFQLRGAECSWPITLDHQALQLLGTFHHLENLDISLNCKRTHGFAAMDTYKFPRLSTLHVEWPSGPLQNQSPELVVEFLSHMLFPISCRRSFDIRKRRAAHTLASIILPQQMIGQKPDQSPTTVHLFEHNTRPSKRVMKLQNDSEDCTIDFPHMDAEWPSSCMNMLGNWNVTSLHYSLSSFFGTPHEPADWRAHLASVPGLVNLSVGWQLSKSFIGSCLPPPGQATSNGPYLPLLALVTLNDWDVDRRLVLQWLQAGGWGAQERTVVFNRCTVTESAVEEWDAFAPSGIKISRAYT</sequence>
<evidence type="ECO:0000313" key="2">
    <source>
        <dbReference type="Proteomes" id="UP000814033"/>
    </source>
</evidence>
<reference evidence="1" key="2">
    <citation type="journal article" date="2022" name="New Phytol.">
        <title>Evolutionary transition to the ectomycorrhizal habit in the genomes of a hyperdiverse lineage of mushroom-forming fungi.</title>
        <authorList>
            <person name="Looney B."/>
            <person name="Miyauchi S."/>
            <person name="Morin E."/>
            <person name="Drula E."/>
            <person name="Courty P.E."/>
            <person name="Kohler A."/>
            <person name="Kuo A."/>
            <person name="LaButti K."/>
            <person name="Pangilinan J."/>
            <person name="Lipzen A."/>
            <person name="Riley R."/>
            <person name="Andreopoulos W."/>
            <person name="He G."/>
            <person name="Johnson J."/>
            <person name="Nolan M."/>
            <person name="Tritt A."/>
            <person name="Barry K.W."/>
            <person name="Grigoriev I.V."/>
            <person name="Nagy L.G."/>
            <person name="Hibbett D."/>
            <person name="Henrissat B."/>
            <person name="Matheny P.B."/>
            <person name="Labbe J."/>
            <person name="Martin F.M."/>
        </authorList>
    </citation>
    <scope>NUCLEOTIDE SEQUENCE</scope>
    <source>
        <strain evidence="1">FP105234-sp</strain>
    </source>
</reference>
<reference evidence="1" key="1">
    <citation type="submission" date="2021-02" db="EMBL/GenBank/DDBJ databases">
        <authorList>
            <consortium name="DOE Joint Genome Institute"/>
            <person name="Ahrendt S."/>
            <person name="Looney B.P."/>
            <person name="Miyauchi S."/>
            <person name="Morin E."/>
            <person name="Drula E."/>
            <person name="Courty P.E."/>
            <person name="Chicoki N."/>
            <person name="Fauchery L."/>
            <person name="Kohler A."/>
            <person name="Kuo A."/>
            <person name="Labutti K."/>
            <person name="Pangilinan J."/>
            <person name="Lipzen A."/>
            <person name="Riley R."/>
            <person name="Andreopoulos W."/>
            <person name="He G."/>
            <person name="Johnson J."/>
            <person name="Barry K.W."/>
            <person name="Grigoriev I.V."/>
            <person name="Nagy L."/>
            <person name="Hibbett D."/>
            <person name="Henrissat B."/>
            <person name="Matheny P.B."/>
            <person name="Labbe J."/>
            <person name="Martin F."/>
        </authorList>
    </citation>
    <scope>NUCLEOTIDE SEQUENCE</scope>
    <source>
        <strain evidence="1">FP105234-sp</strain>
    </source>
</reference>
<organism evidence="1 2">
    <name type="scientific">Auriscalpium vulgare</name>
    <dbReference type="NCBI Taxonomy" id="40419"/>
    <lineage>
        <taxon>Eukaryota</taxon>
        <taxon>Fungi</taxon>
        <taxon>Dikarya</taxon>
        <taxon>Basidiomycota</taxon>
        <taxon>Agaricomycotina</taxon>
        <taxon>Agaricomycetes</taxon>
        <taxon>Russulales</taxon>
        <taxon>Auriscalpiaceae</taxon>
        <taxon>Auriscalpium</taxon>
    </lineage>
</organism>
<comment type="caution">
    <text evidence="1">The sequence shown here is derived from an EMBL/GenBank/DDBJ whole genome shotgun (WGS) entry which is preliminary data.</text>
</comment>
<dbReference type="Proteomes" id="UP000814033">
    <property type="component" value="Unassembled WGS sequence"/>
</dbReference>
<proteinExistence type="predicted"/>
<gene>
    <name evidence="1" type="ORF">FA95DRAFT_1614139</name>
</gene>